<keyword evidence="3" id="KW-1185">Reference proteome</keyword>
<sequence>MIFNEKYPQIDRLSDTLDMKALGPNIFGIMKQSRKLAKVTFQGLKELVKFGRFVKKEGVQATSTPIAIVVEEHVALSRSNLSFLFEVPDDDDDDDDYDDNDNDDYDNNDDVKFHLFIPSKEPVNEAMITPAETEYVINIFKQPDNPAPELMEALIKELQSTARKPPQAVPVTFESPYESYKDEPNASHMTKK</sequence>
<protein>
    <submittedName>
        <fullName evidence="2">Uncharacterized protein</fullName>
    </submittedName>
</protein>
<feature type="region of interest" description="Disordered" evidence="1">
    <location>
        <begin position="161"/>
        <end position="192"/>
    </location>
</feature>
<gene>
    <name evidence="2" type="ORF">LSALG_LOCUS20739</name>
</gene>
<evidence type="ECO:0000256" key="1">
    <source>
        <dbReference type="SAM" id="MobiDB-lite"/>
    </source>
</evidence>
<dbReference type="AlphaFoldDB" id="A0AA36E2X9"/>
<accession>A0AA36E2X9</accession>
<dbReference type="EMBL" id="OX465080">
    <property type="protein sequence ID" value="CAI9281021.1"/>
    <property type="molecule type" value="Genomic_DNA"/>
</dbReference>
<reference evidence="2" key="1">
    <citation type="submission" date="2023-04" db="EMBL/GenBank/DDBJ databases">
        <authorList>
            <person name="Vijverberg K."/>
            <person name="Xiong W."/>
            <person name="Schranz E."/>
        </authorList>
    </citation>
    <scope>NUCLEOTIDE SEQUENCE</scope>
</reference>
<name>A0AA36E2X9_LACSI</name>
<dbReference type="Proteomes" id="UP001177003">
    <property type="component" value="Chromosome 4"/>
</dbReference>
<organism evidence="2 3">
    <name type="scientific">Lactuca saligna</name>
    <name type="common">Willowleaf lettuce</name>
    <dbReference type="NCBI Taxonomy" id="75948"/>
    <lineage>
        <taxon>Eukaryota</taxon>
        <taxon>Viridiplantae</taxon>
        <taxon>Streptophyta</taxon>
        <taxon>Embryophyta</taxon>
        <taxon>Tracheophyta</taxon>
        <taxon>Spermatophyta</taxon>
        <taxon>Magnoliopsida</taxon>
        <taxon>eudicotyledons</taxon>
        <taxon>Gunneridae</taxon>
        <taxon>Pentapetalae</taxon>
        <taxon>asterids</taxon>
        <taxon>campanulids</taxon>
        <taxon>Asterales</taxon>
        <taxon>Asteraceae</taxon>
        <taxon>Cichorioideae</taxon>
        <taxon>Cichorieae</taxon>
        <taxon>Lactucinae</taxon>
        <taxon>Lactuca</taxon>
    </lineage>
</organism>
<evidence type="ECO:0000313" key="3">
    <source>
        <dbReference type="Proteomes" id="UP001177003"/>
    </source>
</evidence>
<evidence type="ECO:0000313" key="2">
    <source>
        <dbReference type="EMBL" id="CAI9281021.1"/>
    </source>
</evidence>
<proteinExistence type="predicted"/>
<feature type="region of interest" description="Disordered" evidence="1">
    <location>
        <begin position="87"/>
        <end position="106"/>
    </location>
</feature>